<dbReference type="InterPro" id="IPR037522">
    <property type="entry name" value="HD_GYP_dom"/>
</dbReference>
<evidence type="ECO:0000259" key="1">
    <source>
        <dbReference type="PROSITE" id="PS51832"/>
    </source>
</evidence>
<organism evidence="2 3">
    <name type="scientific">Mesotoga prima</name>
    <dbReference type="NCBI Taxonomy" id="1184387"/>
    <lineage>
        <taxon>Bacteria</taxon>
        <taxon>Thermotogati</taxon>
        <taxon>Thermotogota</taxon>
        <taxon>Thermotogae</taxon>
        <taxon>Kosmotogales</taxon>
        <taxon>Kosmotogaceae</taxon>
        <taxon>Mesotoga</taxon>
    </lineage>
</organism>
<dbReference type="Pfam" id="PF13487">
    <property type="entry name" value="HD_5"/>
    <property type="match status" value="1"/>
</dbReference>
<dbReference type="InterPro" id="IPR006675">
    <property type="entry name" value="HDIG_dom"/>
</dbReference>
<dbReference type="InterPro" id="IPR003607">
    <property type="entry name" value="HD/PDEase_dom"/>
</dbReference>
<dbReference type="AlphaFoldDB" id="A0A101HS02"/>
<dbReference type="CDD" id="cd00077">
    <property type="entry name" value="HDc"/>
    <property type="match status" value="1"/>
</dbReference>
<dbReference type="PANTHER" id="PTHR43155:SF2">
    <property type="entry name" value="CYCLIC DI-GMP PHOSPHODIESTERASE PA4108"/>
    <property type="match status" value="1"/>
</dbReference>
<name>A0A101HS02_9BACT</name>
<evidence type="ECO:0000313" key="3">
    <source>
        <dbReference type="Proteomes" id="UP000054092"/>
    </source>
</evidence>
<dbReference type="PATRIC" id="fig|1184387.3.peg.550"/>
<sequence>MVTKVVEVRDPYTAGHQENVRRLATEIAERLRLGEDSVRAVRIVGLLHDVGKVSIPAEILSEPGNLTDLEWSLIKRHPVMGYEILRDVKLGGPIADIVKHHHERVTEPVILKASQDLNSRWNPKSRLSPIWWKLWCHADHIGHQKVLGKQSKR</sequence>
<dbReference type="EMBL" id="LGGP01000023">
    <property type="protein sequence ID" value="KUK81965.1"/>
    <property type="molecule type" value="Genomic_DNA"/>
</dbReference>
<evidence type="ECO:0000313" key="2">
    <source>
        <dbReference type="EMBL" id="KUK81965.1"/>
    </source>
</evidence>
<dbReference type="NCBIfam" id="TIGR00277">
    <property type="entry name" value="HDIG"/>
    <property type="match status" value="1"/>
</dbReference>
<comment type="caution">
    <text evidence="2">The sequence shown here is derived from an EMBL/GenBank/DDBJ whole genome shotgun (WGS) entry which is preliminary data.</text>
</comment>
<dbReference type="Gene3D" id="1.10.3210.10">
    <property type="entry name" value="Hypothetical protein af1432"/>
    <property type="match status" value="1"/>
</dbReference>
<feature type="domain" description="HD-GYP" evidence="1">
    <location>
        <begin position="1"/>
        <end position="153"/>
    </location>
</feature>
<dbReference type="PROSITE" id="PS51832">
    <property type="entry name" value="HD_GYP"/>
    <property type="match status" value="1"/>
</dbReference>
<protein>
    <submittedName>
        <fullName evidence="2">Putative domain HDIG-containing protein</fullName>
    </submittedName>
</protein>
<dbReference type="SUPFAM" id="SSF109604">
    <property type="entry name" value="HD-domain/PDEase-like"/>
    <property type="match status" value="1"/>
</dbReference>
<dbReference type="PANTHER" id="PTHR43155">
    <property type="entry name" value="CYCLIC DI-GMP PHOSPHODIESTERASE PA4108-RELATED"/>
    <property type="match status" value="1"/>
</dbReference>
<accession>A0A101HS02</accession>
<gene>
    <name evidence="2" type="ORF">XD94_0246</name>
</gene>
<dbReference type="Proteomes" id="UP000054092">
    <property type="component" value="Unassembled WGS sequence"/>
</dbReference>
<reference evidence="3" key="1">
    <citation type="journal article" date="2015" name="MBio">
        <title>Genome-Resolved Metagenomic Analysis Reveals Roles for Candidate Phyla and Other Microbial Community Members in Biogeochemical Transformations in Oil Reservoirs.</title>
        <authorList>
            <person name="Hu P."/>
            <person name="Tom L."/>
            <person name="Singh A."/>
            <person name="Thomas B.C."/>
            <person name="Baker B.J."/>
            <person name="Piceno Y.M."/>
            <person name="Andersen G.L."/>
            <person name="Banfield J.F."/>
        </authorList>
    </citation>
    <scope>NUCLEOTIDE SEQUENCE [LARGE SCALE GENOMIC DNA]</scope>
</reference>
<proteinExistence type="predicted"/>